<evidence type="ECO:0000256" key="3">
    <source>
        <dbReference type="ARBA" id="ARBA00023082"/>
    </source>
</evidence>
<evidence type="ECO:0000313" key="8">
    <source>
        <dbReference type="Proteomes" id="UP000824156"/>
    </source>
</evidence>
<sequence>MHIDQKYILYLKNNDSKGIAEIYQLYASRVVGMILKNSGSEEEAYDILQESLMDIYHMSIEKEFVLTTSFSNFLLLVCRRKWLNVLKKKKNRQVTNIDDSLYHIEDTADQEYDALLEQMEKENIVMRLLDEMGKSCRDIIKRCMKKGVNQEEVARALGISYAYLRKKKSQCMKTLTQKIQEHPYFNTHG</sequence>
<dbReference type="GO" id="GO:0003677">
    <property type="term" value="F:DNA binding"/>
    <property type="evidence" value="ECO:0007669"/>
    <property type="project" value="UniProtKB-KW"/>
</dbReference>
<dbReference type="Gene3D" id="1.10.1740.10">
    <property type="match status" value="1"/>
</dbReference>
<accession>A0A9D1WAK4</accession>
<feature type="domain" description="HTH cro/C1-type" evidence="6">
    <location>
        <begin position="139"/>
        <end position="166"/>
    </location>
</feature>
<dbReference type="InterPro" id="IPR039425">
    <property type="entry name" value="RNA_pol_sigma-70-like"/>
</dbReference>
<dbReference type="Proteomes" id="UP000824156">
    <property type="component" value="Unassembled WGS sequence"/>
</dbReference>
<dbReference type="GO" id="GO:0016987">
    <property type="term" value="F:sigma factor activity"/>
    <property type="evidence" value="ECO:0007669"/>
    <property type="project" value="UniProtKB-KW"/>
</dbReference>
<dbReference type="InterPro" id="IPR013325">
    <property type="entry name" value="RNA_pol_sigma_r2"/>
</dbReference>
<evidence type="ECO:0000256" key="1">
    <source>
        <dbReference type="ARBA" id="ARBA00010641"/>
    </source>
</evidence>
<dbReference type="EMBL" id="DXEZ01000300">
    <property type="protein sequence ID" value="HIX55470.1"/>
    <property type="molecule type" value="Genomic_DNA"/>
</dbReference>
<comment type="caution">
    <text evidence="7">The sequence shown here is derived from an EMBL/GenBank/DDBJ whole genome shotgun (WGS) entry which is preliminary data.</text>
</comment>
<dbReference type="SUPFAM" id="SSF88946">
    <property type="entry name" value="Sigma2 domain of RNA polymerase sigma factors"/>
    <property type="match status" value="1"/>
</dbReference>
<dbReference type="GO" id="GO:0006352">
    <property type="term" value="P:DNA-templated transcription initiation"/>
    <property type="evidence" value="ECO:0007669"/>
    <property type="project" value="InterPro"/>
</dbReference>
<gene>
    <name evidence="7" type="ORF">H9853_10625</name>
</gene>
<dbReference type="InterPro" id="IPR001387">
    <property type="entry name" value="Cro/C1-type_HTH"/>
</dbReference>
<evidence type="ECO:0000256" key="5">
    <source>
        <dbReference type="ARBA" id="ARBA00023163"/>
    </source>
</evidence>
<comment type="similarity">
    <text evidence="1">Belongs to the sigma-70 factor family. ECF subfamily.</text>
</comment>
<dbReference type="InterPro" id="IPR036388">
    <property type="entry name" value="WH-like_DNA-bd_sf"/>
</dbReference>
<keyword evidence="5" id="KW-0804">Transcription</keyword>
<dbReference type="PANTHER" id="PTHR43133:SF8">
    <property type="entry name" value="RNA POLYMERASE SIGMA FACTOR HI_1459-RELATED"/>
    <property type="match status" value="1"/>
</dbReference>
<evidence type="ECO:0000313" key="7">
    <source>
        <dbReference type="EMBL" id="HIX55470.1"/>
    </source>
</evidence>
<keyword evidence="3" id="KW-0731">Sigma factor</keyword>
<dbReference type="PROSITE" id="PS50943">
    <property type="entry name" value="HTH_CROC1"/>
    <property type="match status" value="1"/>
</dbReference>
<dbReference type="InterPro" id="IPR013324">
    <property type="entry name" value="RNA_pol_sigma_r3/r4-like"/>
</dbReference>
<proteinExistence type="inferred from homology"/>
<protein>
    <submittedName>
        <fullName evidence="7">Sigma-70 family RNA polymerase sigma factor</fullName>
    </submittedName>
</protein>
<evidence type="ECO:0000256" key="2">
    <source>
        <dbReference type="ARBA" id="ARBA00023015"/>
    </source>
</evidence>
<keyword evidence="4" id="KW-0238">DNA-binding</keyword>
<dbReference type="SUPFAM" id="SSF88659">
    <property type="entry name" value="Sigma3 and sigma4 domains of RNA polymerase sigma factors"/>
    <property type="match status" value="1"/>
</dbReference>
<dbReference type="Gene3D" id="1.10.10.10">
    <property type="entry name" value="Winged helix-like DNA-binding domain superfamily/Winged helix DNA-binding domain"/>
    <property type="match status" value="1"/>
</dbReference>
<evidence type="ECO:0000256" key="4">
    <source>
        <dbReference type="ARBA" id="ARBA00023125"/>
    </source>
</evidence>
<organism evidence="7 8">
    <name type="scientific">Candidatus Sphingobacterium stercoripullorum</name>
    <dbReference type="NCBI Taxonomy" id="2838759"/>
    <lineage>
        <taxon>Bacteria</taxon>
        <taxon>Pseudomonadati</taxon>
        <taxon>Bacteroidota</taxon>
        <taxon>Sphingobacteriia</taxon>
        <taxon>Sphingobacteriales</taxon>
        <taxon>Sphingobacteriaceae</taxon>
        <taxon>Sphingobacterium</taxon>
    </lineage>
</organism>
<name>A0A9D1WAK4_9SPHI</name>
<dbReference type="PANTHER" id="PTHR43133">
    <property type="entry name" value="RNA POLYMERASE ECF-TYPE SIGMA FACTO"/>
    <property type="match status" value="1"/>
</dbReference>
<dbReference type="NCBIfam" id="TIGR02937">
    <property type="entry name" value="sigma70-ECF"/>
    <property type="match status" value="1"/>
</dbReference>
<dbReference type="AlphaFoldDB" id="A0A9D1WAK4"/>
<reference evidence="7" key="2">
    <citation type="submission" date="2021-04" db="EMBL/GenBank/DDBJ databases">
        <authorList>
            <person name="Gilroy R."/>
        </authorList>
    </citation>
    <scope>NUCLEOTIDE SEQUENCE</scope>
    <source>
        <strain evidence="7">1719</strain>
    </source>
</reference>
<reference evidence="7" key="1">
    <citation type="journal article" date="2021" name="PeerJ">
        <title>Extensive microbial diversity within the chicken gut microbiome revealed by metagenomics and culture.</title>
        <authorList>
            <person name="Gilroy R."/>
            <person name="Ravi A."/>
            <person name="Getino M."/>
            <person name="Pursley I."/>
            <person name="Horton D.L."/>
            <person name="Alikhan N.F."/>
            <person name="Baker D."/>
            <person name="Gharbi K."/>
            <person name="Hall N."/>
            <person name="Watson M."/>
            <person name="Adriaenssens E.M."/>
            <person name="Foster-Nyarko E."/>
            <person name="Jarju S."/>
            <person name="Secka A."/>
            <person name="Antonio M."/>
            <person name="Oren A."/>
            <person name="Chaudhuri R.R."/>
            <person name="La Ragione R."/>
            <person name="Hildebrand F."/>
            <person name="Pallen M.J."/>
        </authorList>
    </citation>
    <scope>NUCLEOTIDE SEQUENCE</scope>
    <source>
        <strain evidence="7">1719</strain>
    </source>
</reference>
<evidence type="ECO:0000259" key="6">
    <source>
        <dbReference type="PROSITE" id="PS50943"/>
    </source>
</evidence>
<keyword evidence="2" id="KW-0805">Transcription regulation</keyword>
<dbReference type="InterPro" id="IPR014284">
    <property type="entry name" value="RNA_pol_sigma-70_dom"/>
</dbReference>